<protein>
    <recommendedName>
        <fullName evidence="2">histidine kinase</fullName>
        <ecNumber evidence="2">2.7.13.3</ecNumber>
    </recommendedName>
</protein>
<sequence length="1058" mass="117594">MHAVAIGRGEGHSADRKLSSQSQTLQLNPGLSLDQYVSRHWTMQDGLPSDQVVDIIQTSDGYLWLATVRGLARFDGLHFTIFNRANTPVFVTNQISKLCRSRDSAFWIGTERGGLIHCRLGQPPVFQRSDELLGHPIQCLFEDREGTLWIGTEAETWTVVDAQCICRPDAPLNVRAICEDENGTLWLGAAIWMQSRPDQLAATTIQPKPGLYRRDDDGFYRFTQADGFPDVPSADSITALCSDHQGGLWIGTLGRSLFRYQNGKFQDHAAALGPKASNYLRLYQDRSQQLWISTFAAGCYRLVHDKATKLSIGNRPVVCLAEDREGNLWFGGGQRGLRSIRNPELAKLKLDQRVMMRCVVEDAAGDLWFGSGNPGSKDRRTGLHRLDDGVFVNFGTDQGLPTNLVTGLALGSEGRLWIGTNKGLVCRDQDRWTTFTTDDGLGRDWIRNVYVDHNDVVWIGFWEGGLQRMQDGTFTRVAEFSDADVNWFHEDASGQLWIGSNRGLYRWIDGKLQRVRDVVLDELSTISYTACCENDQGNLWIGTSGGGLCRYAAGRFSNWTSAQGLYEDCIHAIAEDKQGCLWLGGPHGLSSVSVQALEEIDAGIETRLQVRVHPISSGLDQPRIERNYRPNVAQRKDGSIWFVTTGGTVIVPANGPYQQPLAPIVHIEDVQVNGKSRLPSSVLEIQSGSRHVDFHFTANTFTASEQAVFRYRLDGFDDEWIDAGGQRSASYTELPPGEYVFRVTADNGQSVWSEAGATVGLMVIPRWWEISWVRVAGLLATIAVVVGYVRHRIQATHKINVALRREINERKRAEEQSQTNFLQLARVSRAASMGELTTSIAHEVKQPLFAIVSNAQTAQRLLDREQPDVNEVREALIDISSDGNRAADIIDRVRSLVKKEHCPCVLLHLDEVAREAIRLVEPEICRRGLVIDTQFANHLPAIYGDSVELQQVILNLLINAAQAIDPLASDSDRLTVSITAGDDAVELAVKDHGKGFAEGRVDRLFEPFYTTKPDGTGMGLAINRTIIQAHGGRIWAEKNSDHGMTFRFVLPTPQEIAS</sequence>
<dbReference type="InterPro" id="IPR004358">
    <property type="entry name" value="Sig_transdc_His_kin-like_C"/>
</dbReference>
<dbReference type="PRINTS" id="PR00344">
    <property type="entry name" value="BCTRLSENSOR"/>
</dbReference>
<dbReference type="Pfam" id="PF02518">
    <property type="entry name" value="HATPase_c"/>
    <property type="match status" value="1"/>
</dbReference>
<proteinExistence type="predicted"/>
<dbReference type="CDD" id="cd00082">
    <property type="entry name" value="HisKA"/>
    <property type="match status" value="1"/>
</dbReference>
<dbReference type="Gene3D" id="2.60.40.10">
    <property type="entry name" value="Immunoglobulins"/>
    <property type="match status" value="1"/>
</dbReference>
<dbReference type="PROSITE" id="PS50109">
    <property type="entry name" value="HIS_KIN"/>
    <property type="match status" value="1"/>
</dbReference>
<evidence type="ECO:0000313" key="6">
    <source>
        <dbReference type="EMBL" id="GAA4464959.1"/>
    </source>
</evidence>
<dbReference type="EMBL" id="BAABGA010000073">
    <property type="protein sequence ID" value="GAA4464959.1"/>
    <property type="molecule type" value="Genomic_DNA"/>
</dbReference>
<dbReference type="Gene3D" id="3.30.565.10">
    <property type="entry name" value="Histidine kinase-like ATPase, C-terminal domain"/>
    <property type="match status" value="1"/>
</dbReference>
<dbReference type="InterPro" id="IPR036890">
    <property type="entry name" value="HATPase_C_sf"/>
</dbReference>
<dbReference type="PANTHER" id="PTHR43547:SF2">
    <property type="entry name" value="HYBRID SIGNAL TRANSDUCTION HISTIDINE KINASE C"/>
    <property type="match status" value="1"/>
</dbReference>
<dbReference type="InterPro" id="IPR013783">
    <property type="entry name" value="Ig-like_fold"/>
</dbReference>
<dbReference type="Pfam" id="PF07494">
    <property type="entry name" value="Reg_prop"/>
    <property type="match status" value="7"/>
</dbReference>
<evidence type="ECO:0000259" key="5">
    <source>
        <dbReference type="PROSITE" id="PS50109"/>
    </source>
</evidence>
<dbReference type="Gene3D" id="2.130.10.10">
    <property type="entry name" value="YVTN repeat-like/Quinoprotein amine dehydrogenase"/>
    <property type="match status" value="3"/>
</dbReference>
<dbReference type="InterPro" id="IPR015943">
    <property type="entry name" value="WD40/YVTN_repeat-like_dom_sf"/>
</dbReference>
<dbReference type="InterPro" id="IPR003594">
    <property type="entry name" value="HATPase_dom"/>
</dbReference>
<dbReference type="InterPro" id="IPR005467">
    <property type="entry name" value="His_kinase_dom"/>
</dbReference>
<comment type="caution">
    <text evidence="6">The sequence shown here is derived from an EMBL/GenBank/DDBJ whole genome shotgun (WGS) entry which is preliminary data.</text>
</comment>
<dbReference type="InterPro" id="IPR036097">
    <property type="entry name" value="HisK_dim/P_sf"/>
</dbReference>
<feature type="compositionally biased region" description="Basic and acidic residues" evidence="4">
    <location>
        <begin position="9"/>
        <end position="18"/>
    </location>
</feature>
<dbReference type="RefSeq" id="WP_345326737.1">
    <property type="nucleotide sequence ID" value="NZ_BAABGA010000073.1"/>
</dbReference>
<evidence type="ECO:0000256" key="1">
    <source>
        <dbReference type="ARBA" id="ARBA00000085"/>
    </source>
</evidence>
<feature type="domain" description="Histidine kinase" evidence="5">
    <location>
        <begin position="839"/>
        <end position="1054"/>
    </location>
</feature>
<dbReference type="Pfam" id="PF00512">
    <property type="entry name" value="HisKA"/>
    <property type="match status" value="1"/>
</dbReference>
<dbReference type="PANTHER" id="PTHR43547">
    <property type="entry name" value="TWO-COMPONENT HISTIDINE KINASE"/>
    <property type="match status" value="1"/>
</dbReference>
<evidence type="ECO:0000256" key="4">
    <source>
        <dbReference type="SAM" id="MobiDB-lite"/>
    </source>
</evidence>
<dbReference type="SUPFAM" id="SSF63829">
    <property type="entry name" value="Calcium-dependent phosphotriesterase"/>
    <property type="match status" value="3"/>
</dbReference>
<dbReference type="InterPro" id="IPR003661">
    <property type="entry name" value="HisK_dim/P_dom"/>
</dbReference>
<dbReference type="SUPFAM" id="SSF47384">
    <property type="entry name" value="Homodimeric domain of signal transducing histidine kinase"/>
    <property type="match status" value="1"/>
</dbReference>
<keyword evidence="3" id="KW-0597">Phosphoprotein</keyword>
<dbReference type="SMART" id="SM00388">
    <property type="entry name" value="HisKA"/>
    <property type="match status" value="1"/>
</dbReference>
<gene>
    <name evidence="6" type="ORF">GCM10023156_51990</name>
</gene>
<dbReference type="SUPFAM" id="SSF55874">
    <property type="entry name" value="ATPase domain of HSP90 chaperone/DNA topoisomerase II/histidine kinase"/>
    <property type="match status" value="1"/>
</dbReference>
<evidence type="ECO:0000313" key="7">
    <source>
        <dbReference type="Proteomes" id="UP001500840"/>
    </source>
</evidence>
<dbReference type="Pfam" id="PF07495">
    <property type="entry name" value="Y_Y_Y"/>
    <property type="match status" value="1"/>
</dbReference>
<reference evidence="7" key="1">
    <citation type="journal article" date="2019" name="Int. J. Syst. Evol. Microbiol.">
        <title>The Global Catalogue of Microorganisms (GCM) 10K type strain sequencing project: providing services to taxonomists for standard genome sequencing and annotation.</title>
        <authorList>
            <consortium name="The Broad Institute Genomics Platform"/>
            <consortium name="The Broad Institute Genome Sequencing Center for Infectious Disease"/>
            <person name="Wu L."/>
            <person name="Ma J."/>
        </authorList>
    </citation>
    <scope>NUCLEOTIDE SEQUENCE [LARGE SCALE GENOMIC DNA]</scope>
    <source>
        <strain evidence="7">JCM 17759</strain>
    </source>
</reference>
<dbReference type="InterPro" id="IPR011123">
    <property type="entry name" value="Y_Y_Y"/>
</dbReference>
<dbReference type="SMART" id="SM00387">
    <property type="entry name" value="HATPase_c"/>
    <property type="match status" value="1"/>
</dbReference>
<evidence type="ECO:0000256" key="2">
    <source>
        <dbReference type="ARBA" id="ARBA00012438"/>
    </source>
</evidence>
<evidence type="ECO:0000256" key="3">
    <source>
        <dbReference type="ARBA" id="ARBA00022553"/>
    </source>
</evidence>
<keyword evidence="7" id="KW-1185">Reference proteome</keyword>
<dbReference type="InterPro" id="IPR011110">
    <property type="entry name" value="Reg_prop"/>
</dbReference>
<dbReference type="Gene3D" id="1.10.287.130">
    <property type="match status" value="1"/>
</dbReference>
<accession>A0ABP8NFB6</accession>
<dbReference type="Proteomes" id="UP001500840">
    <property type="component" value="Unassembled WGS sequence"/>
</dbReference>
<comment type="catalytic activity">
    <reaction evidence="1">
        <text>ATP + protein L-histidine = ADP + protein N-phospho-L-histidine.</text>
        <dbReference type="EC" id="2.7.13.3"/>
    </reaction>
</comment>
<dbReference type="EC" id="2.7.13.3" evidence="2"/>
<organism evidence="6 7">
    <name type="scientific">Novipirellula rosea</name>
    <dbReference type="NCBI Taxonomy" id="1031540"/>
    <lineage>
        <taxon>Bacteria</taxon>
        <taxon>Pseudomonadati</taxon>
        <taxon>Planctomycetota</taxon>
        <taxon>Planctomycetia</taxon>
        <taxon>Pirellulales</taxon>
        <taxon>Pirellulaceae</taxon>
        <taxon>Novipirellula</taxon>
    </lineage>
</organism>
<name>A0ABP8NFB6_9BACT</name>
<feature type="region of interest" description="Disordered" evidence="4">
    <location>
        <begin position="1"/>
        <end position="23"/>
    </location>
</feature>